<feature type="repeat" description="WD" evidence="3">
    <location>
        <begin position="404"/>
        <end position="430"/>
    </location>
</feature>
<dbReference type="Proteomes" id="UP000283530">
    <property type="component" value="Unassembled WGS sequence"/>
</dbReference>
<feature type="domain" description="Autophagy-related protein 16" evidence="5">
    <location>
        <begin position="90"/>
        <end position="210"/>
    </location>
</feature>
<evidence type="ECO:0000256" key="2">
    <source>
        <dbReference type="ARBA" id="ARBA00022737"/>
    </source>
</evidence>
<dbReference type="PROSITE" id="PS00678">
    <property type="entry name" value="WD_REPEATS_1"/>
    <property type="match status" value="2"/>
</dbReference>
<comment type="caution">
    <text evidence="7">The sequence shown here is derived from an EMBL/GenBank/DDBJ whole genome shotgun (WGS) entry which is preliminary data.</text>
</comment>
<evidence type="ECO:0000313" key="7">
    <source>
        <dbReference type="EMBL" id="RWR96990.1"/>
    </source>
</evidence>
<sequence length="551" mass="61810">MEYLRFRPPRWWWWREKMRRKPSWARIRAKWEVGDDADEISKMTWDETGESAIRHAVKALRRRHLLEEGAHAPSFNALMRPIVSLSTEWKEKAEDLERELQQCYKAQARFSEQLVAEVAASNASKAEVIEKEAMITDLQNEVAQAREELLQLKQTSDEKIKELELMMNENQTLKAQLEHAKGRVKDVESENKMLIDRWMLQKMKDAERLNEANAIYEDMRVQNEARSIEQLALKQVDGVVRQCEAGAENLIESTVPSEYKHNFHAHEGGCGSLLFEYNSSRLFSGGQDQTVRVWDTNTGSLISTLHGLQGSVLDLAVSHDNQSLFAASSSNNLYVWDISSGQVRHTLTGHTDKVSAVDASKVSSHLVVSAAYDQTMKVWDPKRGYCINTIMSPSNCNALCISVDGRTLCTGHIDGNLRLWDVQTGRLISEVAAHSHAITSICLSRSGNIVLVSGKGNLHNLFDARTLEVCGTLRGNGNRPVCNWSRSCISADDNYVAAGYTDGSVYVWSRFRPDIVSTLKGHASPVLSCAWSGLGEPLVSADRNGTVFIWT</sequence>
<dbReference type="STRING" id="337451.A0A3S3ND52"/>
<keyword evidence="1 3" id="KW-0853">WD repeat</keyword>
<dbReference type="InterPro" id="IPR001680">
    <property type="entry name" value="WD40_rpt"/>
</dbReference>
<evidence type="ECO:0000256" key="1">
    <source>
        <dbReference type="ARBA" id="ARBA00022574"/>
    </source>
</evidence>
<dbReference type="OrthoDB" id="538223at2759"/>
<dbReference type="CDD" id="cd22887">
    <property type="entry name" value="Atg16_CCD"/>
    <property type="match status" value="1"/>
</dbReference>
<dbReference type="PROSITE" id="PS50082">
    <property type="entry name" value="WD_REPEATS_2"/>
    <property type="match status" value="5"/>
</dbReference>
<feature type="repeat" description="WD" evidence="3">
    <location>
        <begin position="347"/>
        <end position="389"/>
    </location>
</feature>
<evidence type="ECO:0000256" key="4">
    <source>
        <dbReference type="SAM" id="Coils"/>
    </source>
</evidence>
<keyword evidence="4" id="KW-0175">Coiled coil</keyword>
<dbReference type="PROSITE" id="PS50294">
    <property type="entry name" value="WD_REPEATS_REGION"/>
    <property type="match status" value="3"/>
</dbReference>
<feature type="domain" description="Anaphase-promoting complex subunit 4-like WD40" evidence="6">
    <location>
        <begin position="394"/>
        <end position="441"/>
    </location>
</feature>
<dbReference type="CDD" id="cd00200">
    <property type="entry name" value="WD40"/>
    <property type="match status" value="1"/>
</dbReference>
<evidence type="ECO:0000259" key="5">
    <source>
        <dbReference type="Pfam" id="PF08614"/>
    </source>
</evidence>
<name>A0A3S3ND52_9MAGN</name>
<gene>
    <name evidence="7" type="ORF">CKAN_02639700</name>
</gene>
<protein>
    <submittedName>
        <fullName evidence="7">WD40 repeat</fullName>
    </submittedName>
</protein>
<dbReference type="PANTHER" id="PTHR19878:SF8">
    <property type="entry name" value="AUTOPHAGY-RELATED 16, ISOFORM F"/>
    <property type="match status" value="1"/>
</dbReference>
<dbReference type="InterPro" id="IPR013923">
    <property type="entry name" value="Autophagy-rel_prot_16_dom"/>
</dbReference>
<dbReference type="FunFam" id="2.130.10.10:FF:000809">
    <property type="entry name" value="Autophagy-related protein 16"/>
    <property type="match status" value="1"/>
</dbReference>
<dbReference type="InterPro" id="IPR015943">
    <property type="entry name" value="WD40/YVTN_repeat-like_dom_sf"/>
</dbReference>
<keyword evidence="2" id="KW-0677">Repeat</keyword>
<evidence type="ECO:0000256" key="3">
    <source>
        <dbReference type="PROSITE-ProRule" id="PRU00221"/>
    </source>
</evidence>
<dbReference type="Gene3D" id="2.130.10.10">
    <property type="entry name" value="YVTN repeat-like/Quinoprotein amine dehydrogenase"/>
    <property type="match status" value="3"/>
</dbReference>
<dbReference type="InterPro" id="IPR045160">
    <property type="entry name" value="ATG16"/>
</dbReference>
<dbReference type="GO" id="GO:0000045">
    <property type="term" value="P:autophagosome assembly"/>
    <property type="evidence" value="ECO:0007669"/>
    <property type="project" value="InterPro"/>
</dbReference>
<dbReference type="SUPFAM" id="SSF50978">
    <property type="entry name" value="WD40 repeat-like"/>
    <property type="match status" value="1"/>
</dbReference>
<dbReference type="Gene3D" id="1.20.5.170">
    <property type="match status" value="1"/>
</dbReference>
<dbReference type="Pfam" id="PF08614">
    <property type="entry name" value="ATG16"/>
    <property type="match status" value="1"/>
</dbReference>
<dbReference type="PANTHER" id="PTHR19878">
    <property type="entry name" value="AUTOPHAGY PROTEIN 16-LIKE"/>
    <property type="match status" value="1"/>
</dbReference>
<dbReference type="SMART" id="SM00320">
    <property type="entry name" value="WD40"/>
    <property type="match status" value="7"/>
</dbReference>
<feature type="repeat" description="WD" evidence="3">
    <location>
        <begin position="305"/>
        <end position="346"/>
    </location>
</feature>
<accession>A0A3S3ND52</accession>
<keyword evidence="8" id="KW-1185">Reference proteome</keyword>
<evidence type="ECO:0000259" key="6">
    <source>
        <dbReference type="Pfam" id="PF12894"/>
    </source>
</evidence>
<dbReference type="Pfam" id="PF12894">
    <property type="entry name" value="ANAPC4_WD40"/>
    <property type="match status" value="1"/>
</dbReference>
<dbReference type="EMBL" id="QPKB01000012">
    <property type="protein sequence ID" value="RWR96990.1"/>
    <property type="molecule type" value="Genomic_DNA"/>
</dbReference>
<dbReference type="Pfam" id="PF00400">
    <property type="entry name" value="WD40"/>
    <property type="match status" value="5"/>
</dbReference>
<organism evidence="7 8">
    <name type="scientific">Cinnamomum micranthum f. kanehirae</name>
    <dbReference type="NCBI Taxonomy" id="337451"/>
    <lineage>
        <taxon>Eukaryota</taxon>
        <taxon>Viridiplantae</taxon>
        <taxon>Streptophyta</taxon>
        <taxon>Embryophyta</taxon>
        <taxon>Tracheophyta</taxon>
        <taxon>Spermatophyta</taxon>
        <taxon>Magnoliopsida</taxon>
        <taxon>Magnoliidae</taxon>
        <taxon>Laurales</taxon>
        <taxon>Lauraceae</taxon>
        <taxon>Cinnamomum</taxon>
    </lineage>
</organism>
<dbReference type="PRINTS" id="PR00320">
    <property type="entry name" value="GPROTEINBRPT"/>
</dbReference>
<dbReference type="InterPro" id="IPR024977">
    <property type="entry name" value="Apc4-like_WD40_dom"/>
</dbReference>
<proteinExistence type="predicted"/>
<feature type="repeat" description="WD" evidence="3">
    <location>
        <begin position="263"/>
        <end position="304"/>
    </location>
</feature>
<dbReference type="InterPro" id="IPR036322">
    <property type="entry name" value="WD40_repeat_dom_sf"/>
</dbReference>
<feature type="repeat" description="WD" evidence="3">
    <location>
        <begin position="519"/>
        <end position="551"/>
    </location>
</feature>
<feature type="coiled-coil region" evidence="4">
    <location>
        <begin position="86"/>
        <end position="197"/>
    </location>
</feature>
<dbReference type="InterPro" id="IPR020472">
    <property type="entry name" value="WD40_PAC1"/>
</dbReference>
<dbReference type="AlphaFoldDB" id="A0A3S3ND52"/>
<evidence type="ECO:0000313" key="8">
    <source>
        <dbReference type="Proteomes" id="UP000283530"/>
    </source>
</evidence>
<dbReference type="InterPro" id="IPR019775">
    <property type="entry name" value="WD40_repeat_CS"/>
</dbReference>
<reference evidence="7 8" key="1">
    <citation type="journal article" date="2019" name="Nat. Plants">
        <title>Stout camphor tree genome fills gaps in understanding of flowering plant genome evolution.</title>
        <authorList>
            <person name="Chaw S.M."/>
            <person name="Liu Y.C."/>
            <person name="Wu Y.W."/>
            <person name="Wang H.Y."/>
            <person name="Lin C.I."/>
            <person name="Wu C.S."/>
            <person name="Ke H.M."/>
            <person name="Chang L.Y."/>
            <person name="Hsu C.Y."/>
            <person name="Yang H.T."/>
            <person name="Sudianto E."/>
            <person name="Hsu M.H."/>
            <person name="Wu K.P."/>
            <person name="Wang L.N."/>
            <person name="Leebens-Mack J.H."/>
            <person name="Tsai I.J."/>
        </authorList>
    </citation>
    <scope>NUCLEOTIDE SEQUENCE [LARGE SCALE GENOMIC DNA]</scope>
    <source>
        <strain evidence="8">cv. Chaw 1501</strain>
        <tissue evidence="7">Young leaves</tissue>
    </source>
</reference>